<reference evidence="3 4" key="1">
    <citation type="submission" date="2018-03" db="EMBL/GenBank/DDBJ databases">
        <title>Draft Genome Sequences of the Obligatory Marine Myxobacteria Enhygromyxa salina SWB005.</title>
        <authorList>
            <person name="Poehlein A."/>
            <person name="Moghaddam J.A."/>
            <person name="Harms H."/>
            <person name="Alanjari M."/>
            <person name="Koenig G.M."/>
            <person name="Daniel R."/>
            <person name="Schaeberle T.F."/>
        </authorList>
    </citation>
    <scope>NUCLEOTIDE SEQUENCE [LARGE SCALE GENOMIC DNA]</scope>
    <source>
        <strain evidence="3 4">SWB005</strain>
    </source>
</reference>
<dbReference type="InterPro" id="IPR051347">
    <property type="entry name" value="Circadian_clock_KaiC-rel"/>
</dbReference>
<evidence type="ECO:0000259" key="2">
    <source>
        <dbReference type="Pfam" id="PF06745"/>
    </source>
</evidence>
<organism evidence="3 4">
    <name type="scientific">Enhygromyxa salina</name>
    <dbReference type="NCBI Taxonomy" id="215803"/>
    <lineage>
        <taxon>Bacteria</taxon>
        <taxon>Pseudomonadati</taxon>
        <taxon>Myxococcota</taxon>
        <taxon>Polyangia</taxon>
        <taxon>Nannocystales</taxon>
        <taxon>Nannocystaceae</taxon>
        <taxon>Enhygromyxa</taxon>
    </lineage>
</organism>
<accession>A0A2S9YHZ4</accession>
<dbReference type="SUPFAM" id="SSF52540">
    <property type="entry name" value="P-loop containing nucleoside triphosphate hydrolases"/>
    <property type="match status" value="1"/>
</dbReference>
<dbReference type="AlphaFoldDB" id="A0A2S9YHZ4"/>
<comment type="caution">
    <text evidence="3">The sequence shown here is derived from an EMBL/GenBank/DDBJ whole genome shotgun (WGS) entry which is preliminary data.</text>
</comment>
<dbReference type="Pfam" id="PF06745">
    <property type="entry name" value="ATPase"/>
    <property type="match status" value="1"/>
</dbReference>
<dbReference type="InterPro" id="IPR014774">
    <property type="entry name" value="KaiC-like_dom"/>
</dbReference>
<dbReference type="InterPro" id="IPR027417">
    <property type="entry name" value="P-loop_NTPase"/>
</dbReference>
<evidence type="ECO:0000256" key="1">
    <source>
        <dbReference type="SAM" id="MobiDB-lite"/>
    </source>
</evidence>
<dbReference type="PANTHER" id="PTHR42926:SF1">
    <property type="entry name" value="CIRCADIAN CLOCK OSCILLATOR PROTEIN KAIC 1"/>
    <property type="match status" value="1"/>
</dbReference>
<dbReference type="Proteomes" id="UP000237968">
    <property type="component" value="Unassembled WGS sequence"/>
</dbReference>
<name>A0A2S9YHZ4_9BACT</name>
<feature type="compositionally biased region" description="Low complexity" evidence="1">
    <location>
        <begin position="35"/>
        <end position="48"/>
    </location>
</feature>
<dbReference type="PRINTS" id="PR01874">
    <property type="entry name" value="DNAREPAIRADA"/>
</dbReference>
<evidence type="ECO:0000313" key="4">
    <source>
        <dbReference type="Proteomes" id="UP000237968"/>
    </source>
</evidence>
<protein>
    <recommendedName>
        <fullName evidence="2">KaiC-like domain-containing protein</fullName>
    </recommendedName>
</protein>
<dbReference type="SUPFAM" id="SSF81995">
    <property type="entry name" value="beta-sandwich domain of Sec23/24"/>
    <property type="match status" value="1"/>
</dbReference>
<dbReference type="EMBL" id="PVNK01000030">
    <property type="protein sequence ID" value="PRQ04662.1"/>
    <property type="molecule type" value="Genomic_DNA"/>
</dbReference>
<evidence type="ECO:0000313" key="3">
    <source>
        <dbReference type="EMBL" id="PRQ04662.1"/>
    </source>
</evidence>
<sequence>MLWSGPQPGTSLAGANSKYESKHEPEHRDMATDDQNPQQPQMPGMPGMMPGQMMPGMPQQQNQMAGGMNPMMMQMMQMMGQMAGGMGMAPQFDASAAPFQGELNKDEDAGLDADIIRPATFDDLIRKQEPLPTGTVLDYLCLSEDGKHALGGLPKGCTMALVGPPGKGKTRTTLGTLARVAQTGTKVAFVVAEEGFHDKAGSGRDDLGSRLTKIGMAATGLNEADFRSQVLDNMWIIESQYHRGQTWDDFIAKYRYLVEKAGIGFVVIDSLNMLDPSKNKTADHLSTLKTYNHEQGVTCLCVGQIKDTGAPVGGEAMQHTADAVFLIEEMGLSSKDIAASWNGKYRERIDVIRAIKCVSAPTFPHPIRIEQKAGTGELQVSDLQPDDKAVLPLG</sequence>
<feature type="compositionally biased region" description="Basic and acidic residues" evidence="1">
    <location>
        <begin position="19"/>
        <end position="31"/>
    </location>
</feature>
<feature type="region of interest" description="Disordered" evidence="1">
    <location>
        <begin position="1"/>
        <end position="48"/>
    </location>
</feature>
<gene>
    <name evidence="3" type="ORF">ENSA5_05760</name>
</gene>
<keyword evidence="4" id="KW-1185">Reference proteome</keyword>
<dbReference type="PANTHER" id="PTHR42926">
    <property type="match status" value="1"/>
</dbReference>
<proteinExistence type="predicted"/>
<feature type="domain" description="KaiC-like" evidence="2">
    <location>
        <begin position="143"/>
        <end position="331"/>
    </location>
</feature>
<dbReference type="Gene3D" id="3.40.50.300">
    <property type="entry name" value="P-loop containing nucleotide triphosphate hydrolases"/>
    <property type="match status" value="1"/>
</dbReference>